<evidence type="ECO:0000313" key="1">
    <source>
        <dbReference type="EMBL" id="MEF3081882.1"/>
    </source>
</evidence>
<keyword evidence="2" id="KW-1185">Reference proteome</keyword>
<dbReference type="Proteomes" id="UP001358324">
    <property type="component" value="Unassembled WGS sequence"/>
</dbReference>
<reference evidence="1 2" key="1">
    <citation type="submission" date="2024-01" db="EMBL/GenBank/DDBJ databases">
        <title>Novel species of the genus Luteimonas isolated from rivers.</title>
        <authorList>
            <person name="Lu H."/>
        </authorList>
    </citation>
    <scope>NUCLEOTIDE SEQUENCE [LARGE SCALE GENOMIC DNA]</scope>
    <source>
        <strain evidence="1 2">SMYT11W</strain>
    </source>
</reference>
<organism evidence="1 2">
    <name type="scientific">Luteimonas flava</name>
    <dbReference type="NCBI Taxonomy" id="3115822"/>
    <lineage>
        <taxon>Bacteria</taxon>
        <taxon>Pseudomonadati</taxon>
        <taxon>Pseudomonadota</taxon>
        <taxon>Gammaproteobacteria</taxon>
        <taxon>Lysobacterales</taxon>
        <taxon>Lysobacteraceae</taxon>
        <taxon>Luteimonas</taxon>
    </lineage>
</organism>
<accession>A0ABU7WD24</accession>
<sequence length="252" mass="26670">MTAVVSEQQPCAACGQAQLTVRATQVVCDRCGASGPKLEPGCGQPAVVEAWNRSPPVLAGSRRTIRQEGDAARRAPQAVTPHVAGERDPLELLARLTGVSSYRVPVEGRSSRPTLGTNDVAAALGFMRSPLERAVAEAVATQQCCGPAMERVVDAAEAEVRRSVQALRPVPLETGKGTAGAEILRRIIRDAAVKVVQPYAEQTSTATLARAAKVRKATYLAVHRCSVSVLQEALSGARRSFQRALWGAELKG</sequence>
<evidence type="ECO:0000313" key="2">
    <source>
        <dbReference type="Proteomes" id="UP001358324"/>
    </source>
</evidence>
<protein>
    <recommendedName>
        <fullName evidence="3">TFIIB-type zinc ribbon-containing protein</fullName>
    </recommendedName>
</protein>
<dbReference type="EMBL" id="JAZHBM010000001">
    <property type="protein sequence ID" value="MEF3081882.1"/>
    <property type="molecule type" value="Genomic_DNA"/>
</dbReference>
<name>A0ABU7WD24_9GAMM</name>
<comment type="caution">
    <text evidence="1">The sequence shown here is derived from an EMBL/GenBank/DDBJ whole genome shotgun (WGS) entry which is preliminary data.</text>
</comment>
<evidence type="ECO:0008006" key="3">
    <source>
        <dbReference type="Google" id="ProtNLM"/>
    </source>
</evidence>
<dbReference type="RefSeq" id="WP_332077596.1">
    <property type="nucleotide sequence ID" value="NZ_JAZHBM010000001.1"/>
</dbReference>
<gene>
    <name evidence="1" type="ORF">V3391_06605</name>
</gene>
<proteinExistence type="predicted"/>